<reference evidence="3" key="1">
    <citation type="submission" date="2022-06" db="EMBL/GenBank/DDBJ databases">
        <authorList>
            <person name="Dietemann V."/>
            <person name="Ory F."/>
            <person name="Dainat B."/>
            <person name="Oberhansli S."/>
        </authorList>
    </citation>
    <scope>NUCLEOTIDE SEQUENCE</scope>
    <source>
        <strain evidence="3">Ena-SAMPLE-TAB-26-04-2022-14:26:32:270-5432</strain>
    </source>
</reference>
<keyword evidence="4" id="KW-1185">Reference proteome</keyword>
<evidence type="ECO:0000313" key="3">
    <source>
        <dbReference type="EMBL" id="CAH8243311.1"/>
    </source>
</evidence>
<feature type="chain" id="PRO_5045507735" evidence="1">
    <location>
        <begin position="25"/>
        <end position="356"/>
    </location>
</feature>
<dbReference type="InterPro" id="IPR019606">
    <property type="entry name" value="GerMN"/>
</dbReference>
<dbReference type="SMART" id="SM00909">
    <property type="entry name" value="Germane"/>
    <property type="match status" value="2"/>
</dbReference>
<dbReference type="RefSeq" id="WP_249724442.1">
    <property type="nucleotide sequence ID" value="NZ_AP031286.1"/>
</dbReference>
<organism evidence="3 4">
    <name type="scientific">Paenibacillus melissococcoides</name>
    <dbReference type="NCBI Taxonomy" id="2912268"/>
    <lineage>
        <taxon>Bacteria</taxon>
        <taxon>Bacillati</taxon>
        <taxon>Bacillota</taxon>
        <taxon>Bacilli</taxon>
        <taxon>Bacillales</taxon>
        <taxon>Paenibacillaceae</taxon>
        <taxon>Paenibacillus</taxon>
    </lineage>
</organism>
<feature type="domain" description="GerMN" evidence="2">
    <location>
        <begin position="97"/>
        <end position="189"/>
    </location>
</feature>
<accession>A0ABM9FVW2</accession>
<feature type="signal peptide" evidence="1">
    <location>
        <begin position="1"/>
        <end position="24"/>
    </location>
</feature>
<name>A0ABM9FVW2_9BACL</name>
<dbReference type="Pfam" id="PF10646">
    <property type="entry name" value="Germane"/>
    <property type="match status" value="2"/>
</dbReference>
<sequence>MRRTGGWRQGSLAVILTLPFLLSACGGGDGAIDAPPTDIEARMMAEAEGRAGSPGTSLTGQEDAQTDANMTVYLRDRNGYLAPISYQWDAEDTKGLAQASLELLVKQGLHGAKLPAGFEAVLPQGTGITNVTLKPDQKLAIVELSKEFANYEPAEERQMLEAITWTMTSLPDVENVQLWMDSHKLNEMPKNGTPLDTPLNRQFGINVEKSESVNYLRSMPVTLYFSSYSEEGKSYFVPVTRLVEPSDNPIEATLEQIIAGPLNPKTLERVASEETTVSAVAQEGDTLTVDLADTMFEAGEPVPAELLKAVVLSLTEREGIAKVRIKMNGNADIQGTDKKNYSEPVARPVINPAWKG</sequence>
<evidence type="ECO:0000313" key="4">
    <source>
        <dbReference type="Proteomes" id="UP001154322"/>
    </source>
</evidence>
<dbReference type="PROSITE" id="PS51257">
    <property type="entry name" value="PROKAR_LIPOPROTEIN"/>
    <property type="match status" value="1"/>
</dbReference>
<protein>
    <submittedName>
        <fullName evidence="3">GerMN domain-containing protein</fullName>
    </submittedName>
</protein>
<dbReference type="Proteomes" id="UP001154322">
    <property type="component" value="Unassembled WGS sequence"/>
</dbReference>
<keyword evidence="1" id="KW-0732">Signal</keyword>
<evidence type="ECO:0000256" key="1">
    <source>
        <dbReference type="SAM" id="SignalP"/>
    </source>
</evidence>
<evidence type="ECO:0000259" key="2">
    <source>
        <dbReference type="SMART" id="SM00909"/>
    </source>
</evidence>
<gene>
    <name evidence="3" type="ORF">WJ0W_000537</name>
</gene>
<proteinExistence type="predicted"/>
<comment type="caution">
    <text evidence="3">The sequence shown here is derived from an EMBL/GenBank/DDBJ whole genome shotgun (WGS) entry which is preliminary data.</text>
</comment>
<dbReference type="EMBL" id="CALYLO010000001">
    <property type="protein sequence ID" value="CAH8243311.1"/>
    <property type="molecule type" value="Genomic_DNA"/>
</dbReference>
<feature type="domain" description="GerMN" evidence="2">
    <location>
        <begin position="250"/>
        <end position="336"/>
    </location>
</feature>